<dbReference type="Proteomes" id="UP001597145">
    <property type="component" value="Unassembled WGS sequence"/>
</dbReference>
<dbReference type="InterPro" id="IPR029063">
    <property type="entry name" value="SAM-dependent_MTases_sf"/>
</dbReference>
<gene>
    <name evidence="4" type="ORF">ACFSCY_28380</name>
</gene>
<dbReference type="EC" id="2.1.1.-" evidence="4"/>
<evidence type="ECO:0000313" key="5">
    <source>
        <dbReference type="Proteomes" id="UP001597145"/>
    </source>
</evidence>
<dbReference type="GO" id="GO:0032259">
    <property type="term" value="P:methylation"/>
    <property type="evidence" value="ECO:0007669"/>
    <property type="project" value="UniProtKB-KW"/>
</dbReference>
<dbReference type="InterPro" id="IPR051052">
    <property type="entry name" value="Diverse_substrate_MTase"/>
</dbReference>
<dbReference type="PANTHER" id="PTHR44942:SF4">
    <property type="entry name" value="METHYLTRANSFERASE TYPE 11 DOMAIN-CONTAINING PROTEIN"/>
    <property type="match status" value="1"/>
</dbReference>
<reference evidence="5" key="1">
    <citation type="journal article" date="2019" name="Int. J. Syst. Evol. Microbiol.">
        <title>The Global Catalogue of Microorganisms (GCM) 10K type strain sequencing project: providing services to taxonomists for standard genome sequencing and annotation.</title>
        <authorList>
            <consortium name="The Broad Institute Genomics Platform"/>
            <consortium name="The Broad Institute Genome Sequencing Center for Infectious Disease"/>
            <person name="Wu L."/>
            <person name="Ma J."/>
        </authorList>
    </citation>
    <scope>NUCLEOTIDE SEQUENCE [LARGE SCALE GENOMIC DNA]</scope>
    <source>
        <strain evidence="5">JCM 12165</strain>
    </source>
</reference>
<dbReference type="SUPFAM" id="SSF53335">
    <property type="entry name" value="S-adenosyl-L-methionine-dependent methyltransferases"/>
    <property type="match status" value="1"/>
</dbReference>
<accession>A0ABW4FSE8</accession>
<keyword evidence="2 4" id="KW-0808">Transferase</keyword>
<name>A0ABW4FSE8_9PSEU</name>
<evidence type="ECO:0000313" key="4">
    <source>
        <dbReference type="EMBL" id="MFD1533348.1"/>
    </source>
</evidence>
<protein>
    <submittedName>
        <fullName evidence="4">Class I SAM-dependent methyltransferase</fullName>
        <ecNumber evidence="4">2.1.1.-</ecNumber>
    </submittedName>
</protein>
<evidence type="ECO:0000259" key="3">
    <source>
        <dbReference type="Pfam" id="PF13649"/>
    </source>
</evidence>
<sequence length="282" mass="30183">MSPASFAGPTAEHYAKFRRGYSADVVDHVVVSLGLDGRSRVLDLGCGTGQLTLPLARRTRAVLGVDVEPDMLRLAREAGLASGVTNAGWLLGADSDLDGLVPLLGEHSFDAVTIGQALHWMDPPRLFSTLGRLLRPAGTVGVIANGTPLWLQDTAWSQALRAHLESWLGVELTAWCGSDPATRGEYAAQLADAGFADVAETVVEYVDQLTFEQVAGNVYSAMSPEQLPHGPDREVFEQRLREAFAGASAADPYVERVAVRVLAGRCVQDDHRVTAAVRAPSR</sequence>
<keyword evidence="5" id="KW-1185">Reference proteome</keyword>
<evidence type="ECO:0000256" key="2">
    <source>
        <dbReference type="ARBA" id="ARBA00022679"/>
    </source>
</evidence>
<dbReference type="RefSeq" id="WP_343985193.1">
    <property type="nucleotide sequence ID" value="NZ_BAAAJG010000026.1"/>
</dbReference>
<evidence type="ECO:0000256" key="1">
    <source>
        <dbReference type="ARBA" id="ARBA00022603"/>
    </source>
</evidence>
<organism evidence="4 5">
    <name type="scientific">Pseudonocardia aurantiaca</name>
    <dbReference type="NCBI Taxonomy" id="75290"/>
    <lineage>
        <taxon>Bacteria</taxon>
        <taxon>Bacillati</taxon>
        <taxon>Actinomycetota</taxon>
        <taxon>Actinomycetes</taxon>
        <taxon>Pseudonocardiales</taxon>
        <taxon>Pseudonocardiaceae</taxon>
        <taxon>Pseudonocardia</taxon>
    </lineage>
</organism>
<dbReference type="Pfam" id="PF13649">
    <property type="entry name" value="Methyltransf_25"/>
    <property type="match status" value="1"/>
</dbReference>
<dbReference type="InterPro" id="IPR041698">
    <property type="entry name" value="Methyltransf_25"/>
</dbReference>
<feature type="domain" description="Methyltransferase" evidence="3">
    <location>
        <begin position="41"/>
        <end position="138"/>
    </location>
</feature>
<dbReference type="CDD" id="cd02440">
    <property type="entry name" value="AdoMet_MTases"/>
    <property type="match status" value="1"/>
</dbReference>
<dbReference type="Gene3D" id="3.40.50.150">
    <property type="entry name" value="Vaccinia Virus protein VP39"/>
    <property type="match status" value="1"/>
</dbReference>
<proteinExistence type="predicted"/>
<comment type="caution">
    <text evidence="4">The sequence shown here is derived from an EMBL/GenBank/DDBJ whole genome shotgun (WGS) entry which is preliminary data.</text>
</comment>
<keyword evidence="1 4" id="KW-0489">Methyltransferase</keyword>
<dbReference type="PANTHER" id="PTHR44942">
    <property type="entry name" value="METHYLTRANSF_11 DOMAIN-CONTAINING PROTEIN"/>
    <property type="match status" value="1"/>
</dbReference>
<dbReference type="GO" id="GO:0008168">
    <property type="term" value="F:methyltransferase activity"/>
    <property type="evidence" value="ECO:0007669"/>
    <property type="project" value="UniProtKB-KW"/>
</dbReference>
<dbReference type="EMBL" id="JBHUCP010000025">
    <property type="protein sequence ID" value="MFD1533348.1"/>
    <property type="molecule type" value="Genomic_DNA"/>
</dbReference>